<name>A0AAU8C6D8_9RHOB</name>
<dbReference type="SUPFAM" id="SSF56349">
    <property type="entry name" value="DNA breaking-rejoining enzymes"/>
    <property type="match status" value="1"/>
</dbReference>
<keyword evidence="1" id="KW-0233">DNA recombination</keyword>
<dbReference type="Pfam" id="PF00589">
    <property type="entry name" value="Phage_integrase"/>
    <property type="match status" value="1"/>
</dbReference>
<feature type="compositionally biased region" description="Basic residues" evidence="2">
    <location>
        <begin position="301"/>
        <end position="311"/>
    </location>
</feature>
<dbReference type="GO" id="GO:0003677">
    <property type="term" value="F:DNA binding"/>
    <property type="evidence" value="ECO:0007669"/>
    <property type="project" value="InterPro"/>
</dbReference>
<feature type="region of interest" description="Disordered" evidence="2">
    <location>
        <begin position="295"/>
        <end position="319"/>
    </location>
</feature>
<proteinExistence type="predicted"/>
<dbReference type="InterPro" id="IPR013762">
    <property type="entry name" value="Integrase-like_cat_sf"/>
</dbReference>
<evidence type="ECO:0000256" key="2">
    <source>
        <dbReference type="SAM" id="MobiDB-lite"/>
    </source>
</evidence>
<dbReference type="CDD" id="cd01184">
    <property type="entry name" value="INT_C_like_1"/>
    <property type="match status" value="1"/>
</dbReference>
<dbReference type="PROSITE" id="PS51898">
    <property type="entry name" value="TYR_RECOMBINASE"/>
    <property type="match status" value="1"/>
</dbReference>
<evidence type="ECO:0000256" key="1">
    <source>
        <dbReference type="ARBA" id="ARBA00023172"/>
    </source>
</evidence>
<dbReference type="RefSeq" id="WP_353628256.1">
    <property type="nucleotide sequence ID" value="NZ_CP159193.1"/>
</dbReference>
<evidence type="ECO:0000313" key="4">
    <source>
        <dbReference type="EMBL" id="XCF11318.1"/>
    </source>
</evidence>
<dbReference type="GO" id="GO:0015074">
    <property type="term" value="P:DNA integration"/>
    <property type="evidence" value="ECO:0007669"/>
    <property type="project" value="InterPro"/>
</dbReference>
<dbReference type="InterPro" id="IPR002104">
    <property type="entry name" value="Integrase_catalytic"/>
</dbReference>
<reference evidence="4" key="2">
    <citation type="submission" date="2024-06" db="EMBL/GenBank/DDBJ databases">
        <authorList>
            <person name="Deng Y."/>
        </authorList>
    </citation>
    <scope>NUCLEOTIDE SEQUENCE</scope>
    <source>
        <strain evidence="4">TCYB15</strain>
    </source>
</reference>
<dbReference type="AlphaFoldDB" id="A0AAU8C6D8"/>
<protein>
    <submittedName>
        <fullName evidence="4">DUF6538 domain-containing protein</fullName>
    </submittedName>
</protein>
<dbReference type="InterPro" id="IPR011010">
    <property type="entry name" value="DNA_brk_join_enz"/>
</dbReference>
<feature type="domain" description="Tyr recombinase" evidence="3">
    <location>
        <begin position="415"/>
        <end position="621"/>
    </location>
</feature>
<sequence length="726" mass="81925">MSQHSETVTQSVTHGLARYAQQHRVSARGNHRQKPKYRAGPYLMRRGRMFYFRKRLPAAISKFGSNQFICLSLRTHLPLDAVKRAARLLSVYEKKETDFVDALTEQKLSPDTAKAILLEAMRGELSKMADEERQADQVSDADIDQRLAALEAENRRLRRAARNKEWGDVLVLLKEASALVSVSLQETIPNDLGQRAITLKRRLNDVKIAMDEGDDLRTASRDLLAGHGVADFDAFIKAPILLSEAKAKTDELYPSKDMKRITAGVHRLLEEFFGNSPISILTKEKQKEFLGWASRLPRTQGRSHGRNRHGQSGKTVTKAEEISKADAEDLLCLEEVRSIEGISDAEKRALLADRLVPRVTINTLRKYRDAMNRMFKSALELGADAPEAISYSKMEHHIRSLAPEDKLYIRVTKPKIRMPWTEERISKLLSCPIYSGCASEHRRWQRGKLIIRDADYWVPLIVLTIGSRIEEILLLKRSDVRYRDGIYLLAIASGAENRGKTEDAKRLVPIPKMLIDLGFIEWFQSLQQDHGILLFPEAVRRSQSGEVSTAYGKHLRRIFNHIGIGDFDEDFYALRKTFSSALKREDVEEGQRQAIAGHKHGSIINVHYTAHHLSDLKDAVDKADFKLQIGKKRQYGFPVIISCDLAQGSSLDVEITLGELSEADTVVVRDPNLAQPLLMQSGIGKLSDENVRQLAARLREITALRPLNLPKSSAKRAAFEALQALA</sequence>
<dbReference type="GO" id="GO:0006310">
    <property type="term" value="P:DNA recombination"/>
    <property type="evidence" value="ECO:0007669"/>
    <property type="project" value="UniProtKB-KW"/>
</dbReference>
<gene>
    <name evidence="4" type="ORF">ABM428_05615</name>
</gene>
<dbReference type="Gene3D" id="1.10.443.10">
    <property type="entry name" value="Intergrase catalytic core"/>
    <property type="match status" value="1"/>
</dbReference>
<reference evidence="4" key="1">
    <citation type="journal article" date="2020" name="Int. J. Syst. Evol. Microbiol.">
        <title>Notification of changes in taxonomic opinion previously published outside the IJSEM.</title>
        <authorList>
            <person name="Oren A."/>
            <person name="Garrity G."/>
        </authorList>
    </citation>
    <scope>NUCLEOTIDE SEQUENCE</scope>
    <source>
        <strain evidence="4">TCYB15</strain>
    </source>
</reference>
<evidence type="ECO:0000259" key="3">
    <source>
        <dbReference type="PROSITE" id="PS51898"/>
    </source>
</evidence>
<organism evidence="4">
    <name type="scientific">Sulfitobacter sp. TCYB15</name>
    <dbReference type="NCBI Taxonomy" id="3229275"/>
    <lineage>
        <taxon>Bacteria</taxon>
        <taxon>Pseudomonadati</taxon>
        <taxon>Pseudomonadota</taxon>
        <taxon>Alphaproteobacteria</taxon>
        <taxon>Rhodobacterales</taxon>
        <taxon>Roseobacteraceae</taxon>
        <taxon>Sulfitobacter</taxon>
    </lineage>
</organism>
<dbReference type="InterPro" id="IPR046668">
    <property type="entry name" value="DUF6538"/>
</dbReference>
<accession>A0AAU8C6D8</accession>
<dbReference type="EMBL" id="CP159193">
    <property type="protein sequence ID" value="XCF11318.1"/>
    <property type="molecule type" value="Genomic_DNA"/>
</dbReference>
<dbReference type="KEGG" id="suly:ABM428_05615"/>
<dbReference type="Pfam" id="PF20172">
    <property type="entry name" value="DUF6538"/>
    <property type="match status" value="1"/>
</dbReference>